<evidence type="ECO:0000313" key="2">
    <source>
        <dbReference type="EMBL" id="KDQ11491.1"/>
    </source>
</evidence>
<organism evidence="2 3">
    <name type="scientific">Botryobasidium botryosum (strain FD-172 SS1)</name>
    <dbReference type="NCBI Taxonomy" id="930990"/>
    <lineage>
        <taxon>Eukaryota</taxon>
        <taxon>Fungi</taxon>
        <taxon>Dikarya</taxon>
        <taxon>Basidiomycota</taxon>
        <taxon>Agaricomycotina</taxon>
        <taxon>Agaricomycetes</taxon>
        <taxon>Cantharellales</taxon>
        <taxon>Botryobasidiaceae</taxon>
        <taxon>Botryobasidium</taxon>
    </lineage>
</organism>
<dbReference type="HOGENOM" id="CLU_024199_1_1_1"/>
<gene>
    <name evidence="2" type="ORF">BOTBODRAFT_35369</name>
</gene>
<dbReference type="STRING" id="930990.A0A067MIV1"/>
<protein>
    <submittedName>
        <fullName evidence="2">Uncharacterized protein</fullName>
    </submittedName>
</protein>
<dbReference type="SUPFAM" id="SSF52047">
    <property type="entry name" value="RNI-like"/>
    <property type="match status" value="1"/>
</dbReference>
<dbReference type="AlphaFoldDB" id="A0A067MIV1"/>
<dbReference type="EMBL" id="KL198058">
    <property type="protein sequence ID" value="KDQ11491.1"/>
    <property type="molecule type" value="Genomic_DNA"/>
</dbReference>
<feature type="region of interest" description="Disordered" evidence="1">
    <location>
        <begin position="1"/>
        <end position="21"/>
    </location>
</feature>
<evidence type="ECO:0000313" key="3">
    <source>
        <dbReference type="Proteomes" id="UP000027195"/>
    </source>
</evidence>
<dbReference type="Proteomes" id="UP000027195">
    <property type="component" value="Unassembled WGS sequence"/>
</dbReference>
<reference evidence="3" key="1">
    <citation type="journal article" date="2014" name="Proc. Natl. Acad. Sci. U.S.A.">
        <title>Extensive sampling of basidiomycete genomes demonstrates inadequacy of the white-rot/brown-rot paradigm for wood decay fungi.</title>
        <authorList>
            <person name="Riley R."/>
            <person name="Salamov A.A."/>
            <person name="Brown D.W."/>
            <person name="Nagy L.G."/>
            <person name="Floudas D."/>
            <person name="Held B.W."/>
            <person name="Levasseur A."/>
            <person name="Lombard V."/>
            <person name="Morin E."/>
            <person name="Otillar R."/>
            <person name="Lindquist E.A."/>
            <person name="Sun H."/>
            <person name="LaButti K.M."/>
            <person name="Schmutz J."/>
            <person name="Jabbour D."/>
            <person name="Luo H."/>
            <person name="Baker S.E."/>
            <person name="Pisabarro A.G."/>
            <person name="Walton J.D."/>
            <person name="Blanchette R.A."/>
            <person name="Henrissat B."/>
            <person name="Martin F."/>
            <person name="Cullen D."/>
            <person name="Hibbett D.S."/>
            <person name="Grigoriev I.V."/>
        </authorList>
    </citation>
    <scope>NUCLEOTIDE SEQUENCE [LARGE SCALE GENOMIC DNA]</scope>
    <source>
        <strain evidence="3">FD-172 SS1</strain>
    </source>
</reference>
<feature type="non-terminal residue" evidence="2">
    <location>
        <position position="518"/>
    </location>
</feature>
<dbReference type="SUPFAM" id="SSF81383">
    <property type="entry name" value="F-box domain"/>
    <property type="match status" value="1"/>
</dbReference>
<dbReference type="OrthoDB" id="2884925at2759"/>
<dbReference type="InParanoid" id="A0A067MIV1"/>
<dbReference type="Gene3D" id="1.20.1280.50">
    <property type="match status" value="1"/>
</dbReference>
<keyword evidence="3" id="KW-1185">Reference proteome</keyword>
<dbReference type="Gene3D" id="3.80.10.10">
    <property type="entry name" value="Ribonuclease Inhibitor"/>
    <property type="match status" value="1"/>
</dbReference>
<dbReference type="InterPro" id="IPR032675">
    <property type="entry name" value="LRR_dom_sf"/>
</dbReference>
<accession>A0A067MIV1</accession>
<proteinExistence type="predicted"/>
<evidence type="ECO:0000256" key="1">
    <source>
        <dbReference type="SAM" id="MobiDB-lite"/>
    </source>
</evidence>
<name>A0A067MIV1_BOTB1</name>
<dbReference type="InterPro" id="IPR036047">
    <property type="entry name" value="F-box-like_dom_sf"/>
</dbReference>
<sequence>MSSVPSDRAITQAESGSAQSVLVDAAQESEPAVPAQHASRSHHNEALPIHRLANEILSSIFCFVWCEDYAQDVRNRLNLSSVCHHWREVALGCPRLWTRIEPLRQPLFDVILGRSKEAPLDIEYVRRYYGALGMPFGEFIGLVLPRAHRWRTCHLRYPVSNDELVSFFFEPMPLLEALTIGHNFGWESYAMEKLTPPLAPGYAPRLGALALERVFIPFTHPFYSNLTELALSYITFRTLDSMLGLLHALEASPLLKRLHLEQLGYVSHITPKPIYSSTSLVQLHHLQVLHIEAIDPEWMARRILASLAIPPCALIKLLYFGENMSTFLPLRDHIQVHLPALSSAFALHVSFFRDTDVEGYTFEHEELFKFHLHTVPELPVMFAELGTILPTPFLQSFSLYYMGSGDPAAATAVADFLTRHPLITHLVFRGCHESMIRTLLDASICPRLDSLRIEKCCLSPESLVKIMEVRTRPKGSESKVCRVDSVHGLGRLEVSGCPQFEPILPSLRLWGGDVVVEH</sequence>